<name>A0A1F5SY98_9BACT</name>
<sequence>MPREVIIELVLNLIVGIMLGLDLYSGRHFFKKEDPLLKAKKGAILFICYAFFIVSLYVLALVLFDYTIGDGMSSLQTAFNNIQKALIVMSSYVGGFLVGVFGTKILHKTVLRNL</sequence>
<feature type="transmembrane region" description="Helical" evidence="1">
    <location>
        <begin position="84"/>
        <end position="106"/>
    </location>
</feature>
<keyword evidence="1" id="KW-0472">Membrane</keyword>
<feature type="transmembrane region" description="Helical" evidence="1">
    <location>
        <begin position="44"/>
        <end position="64"/>
    </location>
</feature>
<dbReference type="AlphaFoldDB" id="A0A1F5SY98"/>
<dbReference type="Proteomes" id="UP000179001">
    <property type="component" value="Unassembled WGS sequence"/>
</dbReference>
<evidence type="ECO:0000313" key="3">
    <source>
        <dbReference type="Proteomes" id="UP000179001"/>
    </source>
</evidence>
<reference evidence="2 3" key="1">
    <citation type="journal article" date="2016" name="Nat. Commun.">
        <title>Thousands of microbial genomes shed light on interconnected biogeochemical processes in an aquifer system.</title>
        <authorList>
            <person name="Anantharaman K."/>
            <person name="Brown C.T."/>
            <person name="Hug L.A."/>
            <person name="Sharon I."/>
            <person name="Castelle C.J."/>
            <person name="Probst A.J."/>
            <person name="Thomas B.C."/>
            <person name="Singh A."/>
            <person name="Wilkins M.J."/>
            <person name="Karaoz U."/>
            <person name="Brodie E.L."/>
            <person name="Williams K.H."/>
            <person name="Hubbard S.S."/>
            <person name="Banfield J.F."/>
        </authorList>
    </citation>
    <scope>NUCLEOTIDE SEQUENCE [LARGE SCALE GENOMIC DNA]</scope>
</reference>
<evidence type="ECO:0000313" key="2">
    <source>
        <dbReference type="EMBL" id="OGF31697.1"/>
    </source>
</evidence>
<dbReference type="STRING" id="1798002.A2478_04385"/>
<proteinExistence type="predicted"/>
<comment type="caution">
    <text evidence="2">The sequence shown here is derived from an EMBL/GenBank/DDBJ whole genome shotgun (WGS) entry which is preliminary data.</text>
</comment>
<keyword evidence="1" id="KW-1133">Transmembrane helix</keyword>
<feature type="transmembrane region" description="Helical" evidence="1">
    <location>
        <begin position="6"/>
        <end position="24"/>
    </location>
</feature>
<protein>
    <submittedName>
        <fullName evidence="2">Uncharacterized protein</fullName>
    </submittedName>
</protein>
<keyword evidence="1" id="KW-0812">Transmembrane</keyword>
<organism evidence="2 3">
    <name type="scientific">Candidatus Falkowbacteria bacterium RIFOXYC2_FULL_36_12</name>
    <dbReference type="NCBI Taxonomy" id="1798002"/>
    <lineage>
        <taxon>Bacteria</taxon>
        <taxon>Candidatus Falkowiibacteriota</taxon>
    </lineage>
</organism>
<accession>A0A1F5SY98</accession>
<dbReference type="EMBL" id="MFGJ01000007">
    <property type="protein sequence ID" value="OGF31697.1"/>
    <property type="molecule type" value="Genomic_DNA"/>
</dbReference>
<evidence type="ECO:0000256" key="1">
    <source>
        <dbReference type="SAM" id="Phobius"/>
    </source>
</evidence>
<gene>
    <name evidence="2" type="ORF">A2478_04385</name>
</gene>